<organism evidence="3 4">
    <name type="scientific">Marivirga sericea</name>
    <dbReference type="NCBI Taxonomy" id="1028"/>
    <lineage>
        <taxon>Bacteria</taxon>
        <taxon>Pseudomonadati</taxon>
        <taxon>Bacteroidota</taxon>
        <taxon>Cytophagia</taxon>
        <taxon>Cytophagales</taxon>
        <taxon>Marivirgaceae</taxon>
        <taxon>Marivirga</taxon>
    </lineage>
</organism>
<evidence type="ECO:0000259" key="2">
    <source>
        <dbReference type="PROSITE" id="PS51176"/>
    </source>
</evidence>
<dbReference type="EMBL" id="FXAW01000001">
    <property type="protein sequence ID" value="SMG15687.1"/>
    <property type="molecule type" value="Genomic_DNA"/>
</dbReference>
<dbReference type="Gene3D" id="1.10.3660.10">
    <property type="entry name" value="6-phosphogluconate dehydrogenase C-terminal like domain"/>
    <property type="match status" value="1"/>
</dbReference>
<feature type="domain" description="Prephenate/arogenate dehydrogenase" evidence="2">
    <location>
        <begin position="6"/>
        <end position="286"/>
    </location>
</feature>
<dbReference type="GO" id="GO:0004665">
    <property type="term" value="F:prephenate dehydrogenase (NADP+) activity"/>
    <property type="evidence" value="ECO:0007669"/>
    <property type="project" value="InterPro"/>
</dbReference>
<dbReference type="STRING" id="1028.SAMN05661096_00797"/>
<dbReference type="SUPFAM" id="SSF48179">
    <property type="entry name" value="6-phosphogluconate dehydrogenase C-terminal domain-like"/>
    <property type="match status" value="1"/>
</dbReference>
<dbReference type="InterPro" id="IPR046826">
    <property type="entry name" value="PDH_N"/>
</dbReference>
<gene>
    <name evidence="3" type="ORF">SAMN05661096_00797</name>
</gene>
<sequence length="286" mass="31796">MKKNINSLSIFGLGLIGGSFALSIKHQFPEITIYGVDQNSDHTQKALELKLVDEIKLADSLEVKQSDLVILAIPVNAIHNMLPALLTRISNNTVIIDTGSTKGTICHQVRNHPKRAQFVAAHPIAGTEYSGPEAAFPKLFAGKNNIICEFELSHRAAQDCAQWLFNLVGMTNVYMDAENHDKHLAYVSHLSHISSFMLGLTVLNIEKDEESIFNLAGSGFESTVRLARSSPEMWAPIFLQNKKYLNNALKEYISQLTHFQTKLEAGNDEELSKLMHQANKISKVLD</sequence>
<accession>A0A1X7IM70</accession>
<dbReference type="PANTHER" id="PTHR21363">
    <property type="entry name" value="PREPHENATE DEHYDROGENASE"/>
    <property type="match status" value="1"/>
</dbReference>
<dbReference type="OrthoDB" id="9802008at2"/>
<dbReference type="PROSITE" id="PS51176">
    <property type="entry name" value="PDH_ADH"/>
    <property type="match status" value="1"/>
</dbReference>
<dbReference type="InterPro" id="IPR046825">
    <property type="entry name" value="PDH_C"/>
</dbReference>
<evidence type="ECO:0000313" key="4">
    <source>
        <dbReference type="Proteomes" id="UP000193804"/>
    </source>
</evidence>
<proteinExistence type="predicted"/>
<dbReference type="NCBIfam" id="NF006307">
    <property type="entry name" value="PRK08507.1"/>
    <property type="match status" value="1"/>
</dbReference>
<dbReference type="Proteomes" id="UP000193804">
    <property type="component" value="Unassembled WGS sequence"/>
</dbReference>
<evidence type="ECO:0000313" key="3">
    <source>
        <dbReference type="EMBL" id="SMG15687.1"/>
    </source>
</evidence>
<keyword evidence="1" id="KW-0560">Oxidoreductase</keyword>
<dbReference type="Pfam" id="PF20463">
    <property type="entry name" value="PDH_C"/>
    <property type="match status" value="1"/>
</dbReference>
<dbReference type="RefSeq" id="WP_085515774.1">
    <property type="nucleotide sequence ID" value="NZ_FXAW01000001.1"/>
</dbReference>
<dbReference type="InterPro" id="IPR036291">
    <property type="entry name" value="NAD(P)-bd_dom_sf"/>
</dbReference>
<dbReference type="FunFam" id="3.40.50.720:FF:000208">
    <property type="entry name" value="Prephenate dehydrogenase"/>
    <property type="match status" value="1"/>
</dbReference>
<dbReference type="Gene3D" id="3.40.50.720">
    <property type="entry name" value="NAD(P)-binding Rossmann-like Domain"/>
    <property type="match status" value="1"/>
</dbReference>
<dbReference type="GO" id="GO:0070403">
    <property type="term" value="F:NAD+ binding"/>
    <property type="evidence" value="ECO:0007669"/>
    <property type="project" value="InterPro"/>
</dbReference>
<keyword evidence="4" id="KW-1185">Reference proteome</keyword>
<dbReference type="AlphaFoldDB" id="A0A1X7IM70"/>
<name>A0A1X7IM70_9BACT</name>
<dbReference type="InterPro" id="IPR008927">
    <property type="entry name" value="6-PGluconate_DH-like_C_sf"/>
</dbReference>
<evidence type="ECO:0000256" key="1">
    <source>
        <dbReference type="ARBA" id="ARBA00023002"/>
    </source>
</evidence>
<dbReference type="GO" id="GO:0006571">
    <property type="term" value="P:tyrosine biosynthetic process"/>
    <property type="evidence" value="ECO:0007669"/>
    <property type="project" value="InterPro"/>
</dbReference>
<dbReference type="PANTHER" id="PTHR21363:SF0">
    <property type="entry name" value="PREPHENATE DEHYDROGENASE [NADP(+)]"/>
    <property type="match status" value="1"/>
</dbReference>
<reference evidence="4" key="1">
    <citation type="submission" date="2017-04" db="EMBL/GenBank/DDBJ databases">
        <authorList>
            <person name="Varghese N."/>
            <person name="Submissions S."/>
        </authorList>
    </citation>
    <scope>NUCLEOTIDE SEQUENCE [LARGE SCALE GENOMIC DNA]</scope>
    <source>
        <strain evidence="4">DSM 4125</strain>
    </source>
</reference>
<dbReference type="GO" id="GO:0008977">
    <property type="term" value="F:prephenate dehydrogenase (NAD+) activity"/>
    <property type="evidence" value="ECO:0007669"/>
    <property type="project" value="InterPro"/>
</dbReference>
<protein>
    <submittedName>
        <fullName evidence="3">Prephenate dehydrogenase</fullName>
    </submittedName>
</protein>
<dbReference type="Pfam" id="PF02153">
    <property type="entry name" value="PDH_N"/>
    <property type="match status" value="1"/>
</dbReference>
<dbReference type="SUPFAM" id="SSF51735">
    <property type="entry name" value="NAD(P)-binding Rossmann-fold domains"/>
    <property type="match status" value="1"/>
</dbReference>
<dbReference type="InterPro" id="IPR003099">
    <property type="entry name" value="Prephen_DH"/>
</dbReference>
<dbReference type="InterPro" id="IPR050812">
    <property type="entry name" value="Preph/Arog_dehydrog"/>
</dbReference>